<dbReference type="RefSeq" id="WP_066086617.1">
    <property type="nucleotide sequence ID" value="NZ_CP017476.1"/>
</dbReference>
<evidence type="ECO:0000313" key="1">
    <source>
        <dbReference type="EMBL" id="AOW14719.1"/>
    </source>
</evidence>
<reference evidence="1 4" key="2">
    <citation type="submission" date="2016-10" db="EMBL/GenBank/DDBJ databases">
        <title>Hydorgenophaga sp. LPB0072 isolated from gastropod.</title>
        <authorList>
            <person name="Kim E."/>
            <person name="Yi H."/>
        </authorList>
    </citation>
    <scope>NUCLEOTIDE SEQUENCE [LARGE SCALE GENOMIC DNA]</scope>
    <source>
        <strain evidence="1 4">LPB0072</strain>
    </source>
</reference>
<reference evidence="2 3" key="1">
    <citation type="submission" date="2016-02" db="EMBL/GenBank/DDBJ databases">
        <title>Draft genome sequence of Hydrogenophaga sp. LPB0072.</title>
        <authorList>
            <person name="Shin S.-K."/>
            <person name="Yi H."/>
        </authorList>
    </citation>
    <scope>NUCLEOTIDE SEQUENCE [LARGE SCALE GENOMIC DNA]</scope>
    <source>
        <strain evidence="2 3">LPB0072</strain>
    </source>
</reference>
<evidence type="ECO:0000313" key="4">
    <source>
        <dbReference type="Proteomes" id="UP000185680"/>
    </source>
</evidence>
<evidence type="ECO:0000313" key="2">
    <source>
        <dbReference type="EMBL" id="OAD43184.1"/>
    </source>
</evidence>
<dbReference type="STRING" id="1763535.LPB072_19715"/>
<dbReference type="AlphaFoldDB" id="A0A162W1T5"/>
<dbReference type="Proteomes" id="UP000185657">
    <property type="component" value="Unassembled WGS sequence"/>
</dbReference>
<proteinExistence type="predicted"/>
<dbReference type="OrthoDB" id="9782445at2"/>
<organism evidence="1 4">
    <name type="scientific">Hydrogenophaga crassostreae</name>
    <dbReference type="NCBI Taxonomy" id="1763535"/>
    <lineage>
        <taxon>Bacteria</taxon>
        <taxon>Pseudomonadati</taxon>
        <taxon>Pseudomonadota</taxon>
        <taxon>Betaproteobacteria</taxon>
        <taxon>Burkholderiales</taxon>
        <taxon>Comamonadaceae</taxon>
        <taxon>Hydrogenophaga</taxon>
    </lineage>
</organism>
<dbReference type="Proteomes" id="UP000185680">
    <property type="component" value="Chromosome"/>
</dbReference>
<dbReference type="KEGG" id="hyl:LPB072_19715"/>
<accession>A0A162W1T5</accession>
<gene>
    <name evidence="1" type="ORF">LPB072_19715</name>
    <name evidence="2" type="ORF">LPB72_04835</name>
</gene>
<name>A0A162W1T5_9BURK</name>
<dbReference type="EMBL" id="LVWD01000004">
    <property type="protein sequence ID" value="OAD43184.1"/>
    <property type="molecule type" value="Genomic_DNA"/>
</dbReference>
<protein>
    <submittedName>
        <fullName evidence="1">Uncharacterized protein</fullName>
    </submittedName>
</protein>
<sequence>MLDLCELLGVAKPGSEAGYIFEQGSRLAGQAHQQTKALPNSPHGALITAQLGGNPALQAVANRIAEAAARLNALREAWLNPPEWTVRVPEVVPLGLERSPTPTAWRPSKA</sequence>
<evidence type="ECO:0000313" key="3">
    <source>
        <dbReference type="Proteomes" id="UP000185657"/>
    </source>
</evidence>
<dbReference type="EMBL" id="CP017476">
    <property type="protein sequence ID" value="AOW14719.1"/>
    <property type="molecule type" value="Genomic_DNA"/>
</dbReference>
<keyword evidence="3" id="KW-1185">Reference proteome</keyword>